<comment type="caution">
    <text evidence="1">The sequence shown here is derived from an EMBL/GenBank/DDBJ whole genome shotgun (WGS) entry which is preliminary data.</text>
</comment>
<proteinExistence type="predicted"/>
<organism evidence="1 2">
    <name type="scientific">Corynebacterium uropygiale</name>
    <dbReference type="NCBI Taxonomy" id="1775911"/>
    <lineage>
        <taxon>Bacteria</taxon>
        <taxon>Bacillati</taxon>
        <taxon>Actinomycetota</taxon>
        <taxon>Actinomycetes</taxon>
        <taxon>Mycobacteriales</taxon>
        <taxon>Corynebacteriaceae</taxon>
        <taxon>Corynebacterium</taxon>
    </lineage>
</organism>
<evidence type="ECO:0008006" key="3">
    <source>
        <dbReference type="Google" id="ProtNLM"/>
    </source>
</evidence>
<dbReference type="SUPFAM" id="SSF52540">
    <property type="entry name" value="P-loop containing nucleoside triphosphate hydrolases"/>
    <property type="match status" value="1"/>
</dbReference>
<gene>
    <name evidence="1" type="ORF">L1O03_09170</name>
</gene>
<dbReference type="InterPro" id="IPR027417">
    <property type="entry name" value="P-loop_NTPase"/>
</dbReference>
<keyword evidence="2" id="KW-1185">Reference proteome</keyword>
<dbReference type="RefSeq" id="WP_236119547.1">
    <property type="nucleotide sequence ID" value="NZ_JAKGSI010000004.1"/>
</dbReference>
<dbReference type="AlphaFoldDB" id="A0A9X1TZW1"/>
<name>A0A9X1TZW1_9CORY</name>
<accession>A0A9X1TZW1</accession>
<evidence type="ECO:0000313" key="1">
    <source>
        <dbReference type="EMBL" id="MCF4007341.1"/>
    </source>
</evidence>
<dbReference type="EMBL" id="JAKGSI010000004">
    <property type="protein sequence ID" value="MCF4007341.1"/>
    <property type="molecule type" value="Genomic_DNA"/>
</dbReference>
<evidence type="ECO:0000313" key="2">
    <source>
        <dbReference type="Proteomes" id="UP001139336"/>
    </source>
</evidence>
<reference evidence="1" key="1">
    <citation type="submission" date="2022-01" db="EMBL/GenBank/DDBJ databases">
        <title>Corynebacterium sp. nov isolated from isolated from the feces of the greater white-fronted geese (Anser albifrons) at Poyang Lake, PR China.</title>
        <authorList>
            <person name="Liu Q."/>
        </authorList>
    </citation>
    <scope>NUCLEOTIDE SEQUENCE</scope>
    <source>
        <strain evidence="1">JCM 32435</strain>
    </source>
</reference>
<sequence>MRDLLGEGIRHLRGEGALAGGGVEDGVVQHGLGGVLVELLRELTDSYQMATILVTHDRSLCQYADRELRLKDGALLPVAAA</sequence>
<protein>
    <recommendedName>
        <fullName evidence="3">ABC transporter ATP-binding protein</fullName>
    </recommendedName>
</protein>
<dbReference type="Proteomes" id="UP001139336">
    <property type="component" value="Unassembled WGS sequence"/>
</dbReference>